<dbReference type="Pfam" id="PF13302">
    <property type="entry name" value="Acetyltransf_3"/>
    <property type="match status" value="1"/>
</dbReference>
<evidence type="ECO:0000259" key="4">
    <source>
        <dbReference type="PROSITE" id="PS51186"/>
    </source>
</evidence>
<dbReference type="PATRIC" id="fig|28037.100.peg.1140"/>
<dbReference type="SUPFAM" id="SSF55729">
    <property type="entry name" value="Acyl-CoA N-acyltransferases (Nat)"/>
    <property type="match status" value="1"/>
</dbReference>
<sequence>MNIWTKLAMFSFFETDRLYLRPFFFSDSQDFHEIASNPENLQFIFPSQASLEESQYALANYFMKAPLGVWAICDKKTEKMIGSIKFEKLDEIKKEAELGYFLRKDVWSQGFMTEVAKKLCQLSFEEFGLKQLSIITHLENEASQKVALKSGFRLFRQFKGSDRYTRKMRDYLEFRFVKGEINE</sequence>
<name>A0A081Q1Y5_STRMT</name>
<dbReference type="EMBL" id="JYGQ01000001">
    <property type="protein sequence ID" value="KJQ73189.1"/>
    <property type="molecule type" value="Genomic_DNA"/>
</dbReference>
<protein>
    <submittedName>
        <fullName evidence="5">Acetyltransferase (GNAT) family protein</fullName>
    </submittedName>
</protein>
<reference evidence="5 6" key="1">
    <citation type="submission" date="2015-02" db="EMBL/GenBank/DDBJ databases">
        <title>Evolution of amylase-binding proteins of oral streptococcal species.</title>
        <authorList>
            <person name="Haase E.M."/>
        </authorList>
    </citation>
    <scope>NUCLEOTIDE SEQUENCE [LARGE SCALE GENOMIC DNA]</scope>
    <source>
        <strain evidence="5 6">SK137</strain>
    </source>
</reference>
<proteinExistence type="inferred from homology"/>
<dbReference type="InterPro" id="IPR000182">
    <property type="entry name" value="GNAT_dom"/>
</dbReference>
<dbReference type="PROSITE" id="PS51186">
    <property type="entry name" value="GNAT"/>
    <property type="match status" value="1"/>
</dbReference>
<dbReference type="GO" id="GO:0005737">
    <property type="term" value="C:cytoplasm"/>
    <property type="evidence" value="ECO:0007669"/>
    <property type="project" value="TreeGrafter"/>
</dbReference>
<evidence type="ECO:0000256" key="2">
    <source>
        <dbReference type="ARBA" id="ARBA00023315"/>
    </source>
</evidence>
<gene>
    <name evidence="5" type="ORF">TZ91_00793</name>
</gene>
<dbReference type="PANTHER" id="PTHR43792:SF8">
    <property type="entry name" value="[RIBOSOMAL PROTEIN US5]-ALANINE N-ACETYLTRANSFERASE"/>
    <property type="match status" value="1"/>
</dbReference>
<feature type="domain" description="N-acetyltransferase" evidence="4">
    <location>
        <begin position="18"/>
        <end position="173"/>
    </location>
</feature>
<dbReference type="InterPro" id="IPR051531">
    <property type="entry name" value="N-acetyltransferase"/>
</dbReference>
<evidence type="ECO:0000256" key="1">
    <source>
        <dbReference type="ARBA" id="ARBA00022679"/>
    </source>
</evidence>
<dbReference type="GO" id="GO:0008999">
    <property type="term" value="F:protein-N-terminal-alanine acetyltransferase activity"/>
    <property type="evidence" value="ECO:0007669"/>
    <property type="project" value="TreeGrafter"/>
</dbReference>
<dbReference type="AlphaFoldDB" id="A0A081Q1Y5"/>
<dbReference type="InterPro" id="IPR016181">
    <property type="entry name" value="Acyl_CoA_acyltransferase"/>
</dbReference>
<organism evidence="5 6">
    <name type="scientific">Streptococcus mitis</name>
    <dbReference type="NCBI Taxonomy" id="28037"/>
    <lineage>
        <taxon>Bacteria</taxon>
        <taxon>Bacillati</taxon>
        <taxon>Bacillota</taxon>
        <taxon>Bacilli</taxon>
        <taxon>Lactobacillales</taxon>
        <taxon>Streptococcaceae</taxon>
        <taxon>Streptococcus</taxon>
        <taxon>Streptococcus mitis group</taxon>
    </lineage>
</organism>
<evidence type="ECO:0000256" key="3">
    <source>
        <dbReference type="ARBA" id="ARBA00038502"/>
    </source>
</evidence>
<dbReference type="PANTHER" id="PTHR43792">
    <property type="entry name" value="GNAT FAMILY, PUTATIVE (AFU_ORTHOLOGUE AFUA_3G00765)-RELATED-RELATED"/>
    <property type="match status" value="1"/>
</dbReference>
<keyword evidence="1 5" id="KW-0808">Transferase</keyword>
<accession>A0A081Q1Y5</accession>
<evidence type="ECO:0000313" key="5">
    <source>
        <dbReference type="EMBL" id="KJQ73189.1"/>
    </source>
</evidence>
<dbReference type="Proteomes" id="UP000033415">
    <property type="component" value="Unassembled WGS sequence"/>
</dbReference>
<dbReference type="Gene3D" id="3.40.630.30">
    <property type="match status" value="1"/>
</dbReference>
<dbReference type="RefSeq" id="WP_033687026.1">
    <property type="nucleotide sequence ID" value="NZ_JYGQ01000001.1"/>
</dbReference>
<evidence type="ECO:0000313" key="6">
    <source>
        <dbReference type="Proteomes" id="UP000033415"/>
    </source>
</evidence>
<keyword evidence="2" id="KW-0012">Acyltransferase</keyword>
<comment type="similarity">
    <text evidence="3">Belongs to the acetyltransferase family. RimJ subfamily.</text>
</comment>
<comment type="caution">
    <text evidence="5">The sequence shown here is derived from an EMBL/GenBank/DDBJ whole genome shotgun (WGS) entry which is preliminary data.</text>
</comment>